<evidence type="ECO:0000256" key="1">
    <source>
        <dbReference type="ARBA" id="ARBA00022729"/>
    </source>
</evidence>
<evidence type="ECO:0000256" key="2">
    <source>
        <dbReference type="ARBA" id="ARBA00022737"/>
    </source>
</evidence>
<dbReference type="Pfam" id="PF02839">
    <property type="entry name" value="CBM_5_12"/>
    <property type="match status" value="2"/>
</dbReference>
<evidence type="ECO:0000259" key="6">
    <source>
        <dbReference type="SMART" id="SM00495"/>
    </source>
</evidence>
<proteinExistence type="predicted"/>
<dbReference type="InterPro" id="IPR003610">
    <property type="entry name" value="CBM5/12"/>
</dbReference>
<dbReference type="CDD" id="cd12215">
    <property type="entry name" value="ChiC_BD"/>
    <property type="match status" value="2"/>
</dbReference>
<dbReference type="RefSeq" id="WP_209678897.1">
    <property type="nucleotide sequence ID" value="NZ_JAGIOI010000001.1"/>
</dbReference>
<dbReference type="Proteomes" id="UP000711614">
    <property type="component" value="Unassembled WGS sequence"/>
</dbReference>
<accession>A0ABS4YUY5</accession>
<dbReference type="Gene3D" id="2.70.50.50">
    <property type="entry name" value="chitin-binding protein cbp21"/>
    <property type="match status" value="1"/>
</dbReference>
<dbReference type="InterPro" id="IPR036573">
    <property type="entry name" value="CBM_sf_5/12"/>
</dbReference>
<dbReference type="Pfam" id="PF04886">
    <property type="entry name" value="PT"/>
    <property type="match status" value="1"/>
</dbReference>
<dbReference type="Gene3D" id="2.10.10.20">
    <property type="entry name" value="Carbohydrate-binding module superfamily 5/12"/>
    <property type="match status" value="2"/>
</dbReference>
<evidence type="ECO:0000256" key="5">
    <source>
        <dbReference type="SAM" id="SignalP"/>
    </source>
</evidence>
<feature type="signal peptide" evidence="5">
    <location>
        <begin position="1"/>
        <end position="25"/>
    </location>
</feature>
<evidence type="ECO:0000256" key="3">
    <source>
        <dbReference type="ARBA" id="ARBA00022801"/>
    </source>
</evidence>
<keyword evidence="3" id="KW-0378">Hydrolase</keyword>
<keyword evidence="8" id="KW-1185">Reference proteome</keyword>
<reference evidence="7 8" key="1">
    <citation type="submission" date="2021-03" db="EMBL/GenBank/DDBJ databases">
        <title>Sequencing the genomes of 1000 actinobacteria strains.</title>
        <authorList>
            <person name="Klenk H.-P."/>
        </authorList>
    </citation>
    <scope>NUCLEOTIDE SEQUENCE [LARGE SCALE GENOMIC DNA]</scope>
    <source>
        <strain evidence="7 8">DSM 16005</strain>
    </source>
</reference>
<dbReference type="EMBL" id="JAGIOI010000001">
    <property type="protein sequence ID" value="MBP2412612.1"/>
    <property type="molecule type" value="Genomic_DNA"/>
</dbReference>
<name>A0ABS4YUY5_9MICC</name>
<protein>
    <submittedName>
        <fullName evidence="7">Carbohydrate-binding protein with CBM5 and CBM33 domain</fullName>
    </submittedName>
</protein>
<sequence length="374" mass="39310">MKKPLQAGMLTLVFAATAIAPVALAGSASAHGWVTDPPSRQDSCAAGALSFDCGKLKYEPQSVEAPKGSMECSGGNVDYAILNDDTLPWPVKTIGTDVDINWNITARHATASWEYFLDGKLIQTVESNGAKPEALVTHRLTNLPEGEHTILARWNVADTINAFYNCLDVNVTKTGTVEPTTEPTVAPTVEPTVEPTTEPTVAPTVAPTVEPTTEPTVEPTVEPTTEPTVAPTVAPTTEPTVPPAGEVCDAAAWNVLQTYVGGNEVNYNGDVWKAKWWTVGNAPNLVDASGVWQYVGPCADATAPTASPSVAPTVSATPGDPAACGLAPWVAGNIYSGGDQISSNGHNWEAKWWTQGDEPGATDKYGVWKDLGVC</sequence>
<feature type="domain" description="Chitin-binding type-3" evidence="6">
    <location>
        <begin position="326"/>
        <end position="371"/>
    </location>
</feature>
<dbReference type="PANTHER" id="PTHR34823">
    <property type="entry name" value="GLCNAC-BINDING PROTEIN A"/>
    <property type="match status" value="1"/>
</dbReference>
<dbReference type="InterPro" id="IPR051024">
    <property type="entry name" value="GlcNAc_Chitin_IntDeg"/>
</dbReference>
<dbReference type="SUPFAM" id="SSF51055">
    <property type="entry name" value="Carbohydrate binding domain"/>
    <property type="match status" value="2"/>
</dbReference>
<feature type="region of interest" description="Disordered" evidence="4">
    <location>
        <begin position="178"/>
        <end position="238"/>
    </location>
</feature>
<dbReference type="SUPFAM" id="SSF81296">
    <property type="entry name" value="E set domains"/>
    <property type="match status" value="1"/>
</dbReference>
<gene>
    <name evidence="7" type="ORF">JOF48_001411</name>
</gene>
<evidence type="ECO:0000313" key="8">
    <source>
        <dbReference type="Proteomes" id="UP000711614"/>
    </source>
</evidence>
<dbReference type="InterPro" id="IPR006970">
    <property type="entry name" value="PT"/>
</dbReference>
<dbReference type="SMART" id="SM00495">
    <property type="entry name" value="ChtBD3"/>
    <property type="match status" value="2"/>
</dbReference>
<evidence type="ECO:0000313" key="7">
    <source>
        <dbReference type="EMBL" id="MBP2412612.1"/>
    </source>
</evidence>
<dbReference type="InterPro" id="IPR004302">
    <property type="entry name" value="Cellulose/chitin-bd_N"/>
</dbReference>
<dbReference type="CDD" id="cd21177">
    <property type="entry name" value="LPMO_AA10"/>
    <property type="match status" value="1"/>
</dbReference>
<feature type="domain" description="Chitin-binding type-3" evidence="6">
    <location>
        <begin position="250"/>
        <end position="295"/>
    </location>
</feature>
<feature type="chain" id="PRO_5046385956" evidence="5">
    <location>
        <begin position="26"/>
        <end position="374"/>
    </location>
</feature>
<dbReference type="InterPro" id="IPR014756">
    <property type="entry name" value="Ig_E-set"/>
</dbReference>
<organism evidence="7 8">
    <name type="scientific">Arthrobacter stackebrandtii</name>
    <dbReference type="NCBI Taxonomy" id="272161"/>
    <lineage>
        <taxon>Bacteria</taxon>
        <taxon>Bacillati</taxon>
        <taxon>Actinomycetota</taxon>
        <taxon>Actinomycetes</taxon>
        <taxon>Micrococcales</taxon>
        <taxon>Micrococcaceae</taxon>
        <taxon>Arthrobacter</taxon>
    </lineage>
</organism>
<keyword evidence="1 5" id="KW-0732">Signal</keyword>
<dbReference type="PANTHER" id="PTHR34823:SF1">
    <property type="entry name" value="CHITIN-BINDING TYPE-4 DOMAIN-CONTAINING PROTEIN"/>
    <property type="match status" value="1"/>
</dbReference>
<comment type="caution">
    <text evidence="7">The sequence shown here is derived from an EMBL/GenBank/DDBJ whole genome shotgun (WGS) entry which is preliminary data.</text>
</comment>
<keyword evidence="2" id="KW-0677">Repeat</keyword>
<dbReference type="Pfam" id="PF03067">
    <property type="entry name" value="LPMO_10"/>
    <property type="match status" value="1"/>
</dbReference>
<evidence type="ECO:0000256" key="4">
    <source>
        <dbReference type="SAM" id="MobiDB-lite"/>
    </source>
</evidence>